<dbReference type="InterPro" id="IPR015590">
    <property type="entry name" value="Aldehyde_DH_dom"/>
</dbReference>
<protein>
    <recommendedName>
        <fullName evidence="5">Aldehyde dehydrogenase domain-containing protein</fullName>
    </recommendedName>
</protein>
<evidence type="ECO:0000256" key="1">
    <source>
        <dbReference type="ARBA" id="ARBA00023002"/>
    </source>
</evidence>
<dbReference type="Gene3D" id="3.40.605.10">
    <property type="entry name" value="Aldehyde Dehydrogenase, Chain A, domain 1"/>
    <property type="match status" value="1"/>
</dbReference>
<accession>A0ABN5V8J1</accession>
<dbReference type="PANTHER" id="PTHR11699">
    <property type="entry name" value="ALDEHYDE DEHYDROGENASE-RELATED"/>
    <property type="match status" value="1"/>
</dbReference>
<dbReference type="Gene3D" id="3.40.309.10">
    <property type="entry name" value="Aldehyde Dehydrogenase, Chain A, domain 2"/>
    <property type="match status" value="1"/>
</dbReference>
<reference evidence="6 7" key="2">
    <citation type="journal article" date="2023" name="ChemBioChem">
        <title>Acyltransferase Domain Exchange between Two Independent Type I Polyketide Synthases in the Same Producer Strain of Macrolide Antibiotics.</title>
        <authorList>
            <person name="Kudo F."/>
            <person name="Kishikawa K."/>
            <person name="Tsuboi K."/>
            <person name="Kido T."/>
            <person name="Usui T."/>
            <person name="Hashimoto J."/>
            <person name="Shin-Ya K."/>
            <person name="Miyanaga A."/>
            <person name="Eguchi T."/>
        </authorList>
    </citation>
    <scope>NUCLEOTIDE SEQUENCE [LARGE SCALE GENOMIC DNA]</scope>
    <source>
        <strain evidence="6 7">A-8890</strain>
    </source>
</reference>
<dbReference type="RefSeq" id="WP_286247765.1">
    <property type="nucleotide sequence ID" value="NZ_AP018448.1"/>
</dbReference>
<feature type="compositionally biased region" description="Basic and acidic residues" evidence="4">
    <location>
        <begin position="1"/>
        <end position="17"/>
    </location>
</feature>
<dbReference type="CDD" id="cd07099">
    <property type="entry name" value="ALDH_DDALDH"/>
    <property type="match status" value="1"/>
</dbReference>
<dbReference type="Proteomes" id="UP001321542">
    <property type="component" value="Chromosome"/>
</dbReference>
<dbReference type="InterPro" id="IPR016162">
    <property type="entry name" value="Ald_DH_N"/>
</dbReference>
<name>A0ABN5V8J1_9ACTN</name>
<keyword evidence="1 3" id="KW-0560">Oxidoreductase</keyword>
<dbReference type="Pfam" id="PF00171">
    <property type="entry name" value="Aldedh"/>
    <property type="match status" value="1"/>
</dbReference>
<dbReference type="EMBL" id="AP018448">
    <property type="protein sequence ID" value="BBC29607.1"/>
    <property type="molecule type" value="Genomic_DNA"/>
</dbReference>
<keyword evidence="7" id="KW-1185">Reference proteome</keyword>
<dbReference type="SUPFAM" id="SSF53720">
    <property type="entry name" value="ALDH-like"/>
    <property type="match status" value="1"/>
</dbReference>
<gene>
    <name evidence="6" type="ORF">SGFS_009010</name>
</gene>
<reference evidence="6 7" key="1">
    <citation type="journal article" date="2010" name="ChemBioChem">
        <title>Cloning and characterization of the biosynthetic gene cluster of 16-membered macrolide antibiotic FD-891: involvement of a dual functional cytochrome P450 monooxygenase catalyzing epoxidation and hydroxylation.</title>
        <authorList>
            <person name="Kudo F."/>
            <person name="Motegi A."/>
            <person name="Mizoue K."/>
            <person name="Eguchi T."/>
        </authorList>
    </citation>
    <scope>NUCLEOTIDE SEQUENCE [LARGE SCALE GENOMIC DNA]</scope>
    <source>
        <strain evidence="6 7">A-8890</strain>
    </source>
</reference>
<evidence type="ECO:0000256" key="3">
    <source>
        <dbReference type="RuleBase" id="RU003345"/>
    </source>
</evidence>
<feature type="active site" evidence="2">
    <location>
        <position position="247"/>
    </location>
</feature>
<comment type="similarity">
    <text evidence="3">Belongs to the aldehyde dehydrogenase family.</text>
</comment>
<evidence type="ECO:0000313" key="7">
    <source>
        <dbReference type="Proteomes" id="UP001321542"/>
    </source>
</evidence>
<feature type="region of interest" description="Disordered" evidence="4">
    <location>
        <begin position="1"/>
        <end position="21"/>
    </location>
</feature>
<evidence type="ECO:0000313" key="6">
    <source>
        <dbReference type="EMBL" id="BBC29607.1"/>
    </source>
</evidence>
<dbReference type="PROSITE" id="PS00687">
    <property type="entry name" value="ALDEHYDE_DEHYDR_GLU"/>
    <property type="match status" value="1"/>
</dbReference>
<sequence length="511" mass="55687">MAVPIEDRPTPTDRGEESLPVLDPATGEQLADVPVTDPAEVRAAVKLARAAQPTWLALGFRGRRAVFATSRRWLLDNRDRVIDTIVGETGKAREEAVVEFVYMVTALAYWARTAPAHLRTRRVRSLSPFVLGRTMYTRREPVGVVGVIGPWNNPLVNSFGDAIPALAAGNSVVLKPSEETPLTGLLMREMIRGCGYPTGVFQVIPGAGATGRALADEADFVMFTGSTATGRKVAARAAERLVPSSLELGGKDALLVLADAPLDRAVNVAVHGAFFNAGQTCTSIERVYVEAPLYEEFVTRVRELTEQLTVGRPDGFGTADIGAVTYPPQLDVINEHVQDAVDHGARVLTGGRPLDGPGRFYPPTVIVDVDHSMRCMREETFGPTLPIMKVGNVEEAVRLINDSEYGLQASIVTRDTRLARAIAARLRVGAVTVNDTQSNYLALGLPMGGWRQSGLGVRHGGEGIRKYTRIQSVMVNKHPLRRDVHMMPFRPSGYRFVLRLVDLLNGRLRSR</sequence>
<dbReference type="InterPro" id="IPR016163">
    <property type="entry name" value="Ald_DH_C"/>
</dbReference>
<evidence type="ECO:0000256" key="4">
    <source>
        <dbReference type="SAM" id="MobiDB-lite"/>
    </source>
</evidence>
<organism evidence="6 7">
    <name type="scientific">Streptomyces graminofaciens</name>
    <dbReference type="NCBI Taxonomy" id="68212"/>
    <lineage>
        <taxon>Bacteria</taxon>
        <taxon>Bacillati</taxon>
        <taxon>Actinomycetota</taxon>
        <taxon>Actinomycetes</taxon>
        <taxon>Kitasatosporales</taxon>
        <taxon>Streptomycetaceae</taxon>
        <taxon>Streptomyces</taxon>
    </lineage>
</organism>
<evidence type="ECO:0000256" key="2">
    <source>
        <dbReference type="PROSITE-ProRule" id="PRU10007"/>
    </source>
</evidence>
<dbReference type="InterPro" id="IPR029510">
    <property type="entry name" value="Ald_DH_CS_GLU"/>
</dbReference>
<dbReference type="InterPro" id="IPR016161">
    <property type="entry name" value="Ald_DH/histidinol_DH"/>
</dbReference>
<feature type="domain" description="Aldehyde dehydrogenase" evidence="5">
    <location>
        <begin position="16"/>
        <end position="473"/>
    </location>
</feature>
<evidence type="ECO:0000259" key="5">
    <source>
        <dbReference type="Pfam" id="PF00171"/>
    </source>
</evidence>
<proteinExistence type="inferred from homology"/>